<dbReference type="SUPFAM" id="SSF51445">
    <property type="entry name" value="(Trans)glycosidases"/>
    <property type="match status" value="1"/>
</dbReference>
<dbReference type="InterPro" id="IPR017853">
    <property type="entry name" value="GH"/>
</dbReference>
<evidence type="ECO:0000256" key="6">
    <source>
        <dbReference type="ARBA" id="ARBA00023326"/>
    </source>
</evidence>
<name>A0A4R3KHI0_9FIRM</name>
<accession>A0A4R3KHI0</accession>
<keyword evidence="4" id="KW-0119">Carbohydrate metabolism</keyword>
<keyword evidence="6" id="KW-0624">Polysaccharide degradation</keyword>
<dbReference type="Pfam" id="PF00150">
    <property type="entry name" value="Cellulase"/>
    <property type="match status" value="1"/>
</dbReference>
<dbReference type="GO" id="GO:0008422">
    <property type="term" value="F:beta-glucosidase activity"/>
    <property type="evidence" value="ECO:0007669"/>
    <property type="project" value="TreeGrafter"/>
</dbReference>
<evidence type="ECO:0000256" key="4">
    <source>
        <dbReference type="ARBA" id="ARBA00023277"/>
    </source>
</evidence>
<dbReference type="PANTHER" id="PTHR31297:SF41">
    <property type="entry name" value="ENDOGLUCANASE, PUTATIVE (AFU_ORTHOLOGUE AFUA_5G01830)-RELATED"/>
    <property type="match status" value="1"/>
</dbReference>
<dbReference type="AlphaFoldDB" id="A0A4R3KHI0"/>
<gene>
    <name evidence="9" type="ORF">EDD59_10196</name>
</gene>
<feature type="domain" description="Glycoside hydrolase family 5" evidence="8">
    <location>
        <begin position="37"/>
        <end position="313"/>
    </location>
</feature>
<dbReference type="GO" id="GO:0009986">
    <property type="term" value="C:cell surface"/>
    <property type="evidence" value="ECO:0007669"/>
    <property type="project" value="TreeGrafter"/>
</dbReference>
<dbReference type="GO" id="GO:0030245">
    <property type="term" value="P:cellulose catabolic process"/>
    <property type="evidence" value="ECO:0007669"/>
    <property type="project" value="UniProtKB-KW"/>
</dbReference>
<comment type="similarity">
    <text evidence="1 7">Belongs to the glycosyl hydrolase 5 (cellulase A) family.</text>
</comment>
<proteinExistence type="inferred from homology"/>
<dbReference type="PROSITE" id="PS00659">
    <property type="entry name" value="GLYCOSYL_HYDROL_F5"/>
    <property type="match status" value="1"/>
</dbReference>
<dbReference type="Proteomes" id="UP000295726">
    <property type="component" value="Unassembled WGS sequence"/>
</dbReference>
<dbReference type="EMBL" id="SLZZ01000001">
    <property type="protein sequence ID" value="TCS82691.1"/>
    <property type="molecule type" value="Genomic_DNA"/>
</dbReference>
<protein>
    <submittedName>
        <fullName evidence="9">Endoglucanase</fullName>
    </submittedName>
</protein>
<keyword evidence="5 7" id="KW-0326">Glycosidase</keyword>
<dbReference type="InterPro" id="IPR050386">
    <property type="entry name" value="Glycosyl_hydrolase_5"/>
</dbReference>
<sequence length="342" mass="40027">MKYQEKETRNFVKQLGPGLNWGNTLDTHDLHLETKNPSDFETYWGNPVTTREMIKDIKQTGFDVLRIPVTWQEHMDENDHIEKAWLNRVAQVVDYGLEAGMYVIINAHHDSWYMPDDVHLPTAVEKTRHLWSQLAQRFQAYDQRLLFEGMNEPRLIGEIEEWSGGTPRSREIVNILNAVFVRTIRESGGENNDRYLILSTYCAKTYREVLQDFQFPEGSRLILSVHFYSPYDFSLNIQGPPGFDPKDPLDTKEMDQMFEDLDRFFISKGMPVIITEFGAVDKQNERQRTAWARYVRGKAKKLGIACIWWDAGSGEKTGRPFPLYDRYTRQWLFPDLTEALTE</sequence>
<evidence type="ECO:0000259" key="8">
    <source>
        <dbReference type="Pfam" id="PF00150"/>
    </source>
</evidence>
<evidence type="ECO:0000256" key="5">
    <source>
        <dbReference type="ARBA" id="ARBA00023295"/>
    </source>
</evidence>
<dbReference type="Gene3D" id="3.20.20.80">
    <property type="entry name" value="Glycosidases"/>
    <property type="match status" value="1"/>
</dbReference>
<dbReference type="InterPro" id="IPR018087">
    <property type="entry name" value="Glyco_hydro_5_CS"/>
</dbReference>
<evidence type="ECO:0000313" key="9">
    <source>
        <dbReference type="EMBL" id="TCS82691.1"/>
    </source>
</evidence>
<dbReference type="PANTHER" id="PTHR31297">
    <property type="entry name" value="GLUCAN ENDO-1,6-BETA-GLUCOSIDASE B"/>
    <property type="match status" value="1"/>
</dbReference>
<evidence type="ECO:0000256" key="3">
    <source>
        <dbReference type="ARBA" id="ARBA00023001"/>
    </source>
</evidence>
<comment type="caution">
    <text evidence="9">The sequence shown here is derived from an EMBL/GenBank/DDBJ whole genome shotgun (WGS) entry which is preliminary data.</text>
</comment>
<evidence type="ECO:0000256" key="2">
    <source>
        <dbReference type="ARBA" id="ARBA00022801"/>
    </source>
</evidence>
<evidence type="ECO:0000256" key="1">
    <source>
        <dbReference type="ARBA" id="ARBA00005641"/>
    </source>
</evidence>
<organism evidence="9 10">
    <name type="scientific">Muricomes intestini</name>
    <dbReference type="NCBI Taxonomy" id="1796634"/>
    <lineage>
        <taxon>Bacteria</taxon>
        <taxon>Bacillati</taxon>
        <taxon>Bacillota</taxon>
        <taxon>Clostridia</taxon>
        <taxon>Lachnospirales</taxon>
        <taxon>Lachnospiraceae</taxon>
        <taxon>Muricomes</taxon>
    </lineage>
</organism>
<keyword evidence="3" id="KW-0136">Cellulose degradation</keyword>
<keyword evidence="10" id="KW-1185">Reference proteome</keyword>
<keyword evidence="2 7" id="KW-0378">Hydrolase</keyword>
<reference evidence="9 10" key="1">
    <citation type="submission" date="2019-03" db="EMBL/GenBank/DDBJ databases">
        <title>Genomic Encyclopedia of Type Strains, Phase IV (KMG-IV): sequencing the most valuable type-strain genomes for metagenomic binning, comparative biology and taxonomic classification.</title>
        <authorList>
            <person name="Goeker M."/>
        </authorList>
    </citation>
    <scope>NUCLEOTIDE SEQUENCE [LARGE SCALE GENOMIC DNA]</scope>
    <source>
        <strain evidence="9 10">DSM 29489</strain>
    </source>
</reference>
<evidence type="ECO:0000256" key="7">
    <source>
        <dbReference type="RuleBase" id="RU361153"/>
    </source>
</evidence>
<dbReference type="InterPro" id="IPR001547">
    <property type="entry name" value="Glyco_hydro_5"/>
</dbReference>
<dbReference type="GO" id="GO:0005576">
    <property type="term" value="C:extracellular region"/>
    <property type="evidence" value="ECO:0007669"/>
    <property type="project" value="TreeGrafter"/>
</dbReference>
<evidence type="ECO:0000313" key="10">
    <source>
        <dbReference type="Proteomes" id="UP000295726"/>
    </source>
</evidence>